<dbReference type="AlphaFoldDB" id="A0A5B7JLE4"/>
<protein>
    <submittedName>
        <fullName evidence="2">Uncharacterized protein</fullName>
    </submittedName>
</protein>
<organism evidence="2 3">
    <name type="scientific">Portunus trituberculatus</name>
    <name type="common">Swimming crab</name>
    <name type="synonym">Neptunus trituberculatus</name>
    <dbReference type="NCBI Taxonomy" id="210409"/>
    <lineage>
        <taxon>Eukaryota</taxon>
        <taxon>Metazoa</taxon>
        <taxon>Ecdysozoa</taxon>
        <taxon>Arthropoda</taxon>
        <taxon>Crustacea</taxon>
        <taxon>Multicrustacea</taxon>
        <taxon>Malacostraca</taxon>
        <taxon>Eumalacostraca</taxon>
        <taxon>Eucarida</taxon>
        <taxon>Decapoda</taxon>
        <taxon>Pleocyemata</taxon>
        <taxon>Brachyura</taxon>
        <taxon>Eubrachyura</taxon>
        <taxon>Portunoidea</taxon>
        <taxon>Portunidae</taxon>
        <taxon>Portuninae</taxon>
        <taxon>Portunus</taxon>
    </lineage>
</organism>
<proteinExistence type="predicted"/>
<dbReference type="EMBL" id="VSRR010102203">
    <property type="protein sequence ID" value="MPC95425.1"/>
    <property type="molecule type" value="Genomic_DNA"/>
</dbReference>
<evidence type="ECO:0000313" key="3">
    <source>
        <dbReference type="Proteomes" id="UP000324222"/>
    </source>
</evidence>
<name>A0A5B7JLE4_PORTR</name>
<feature type="compositionally biased region" description="Basic residues" evidence="1">
    <location>
        <begin position="81"/>
        <end position="91"/>
    </location>
</feature>
<comment type="caution">
    <text evidence="2">The sequence shown here is derived from an EMBL/GenBank/DDBJ whole genome shotgun (WGS) entry which is preliminary data.</text>
</comment>
<keyword evidence="3" id="KW-1185">Reference proteome</keyword>
<feature type="compositionally biased region" description="Pro residues" evidence="1">
    <location>
        <begin position="34"/>
        <end position="47"/>
    </location>
</feature>
<evidence type="ECO:0000313" key="2">
    <source>
        <dbReference type="EMBL" id="MPC95425.1"/>
    </source>
</evidence>
<feature type="region of interest" description="Disordered" evidence="1">
    <location>
        <begin position="30"/>
        <end position="120"/>
    </location>
</feature>
<accession>A0A5B7JLE4</accession>
<dbReference type="Proteomes" id="UP000324222">
    <property type="component" value="Unassembled WGS sequence"/>
</dbReference>
<sequence>MVRAAAASPQQHTTAGIALACVWLASAASRAPPMLHPPSPETLPTPPLENNCRRRRWRAGGGPAAGREAPRPSSCTAARSGGRKLRAHLWPRHPGPGEGGRRHPFSLRFPPSQHAAVLKN</sequence>
<gene>
    <name evidence="2" type="ORF">E2C01_090636</name>
</gene>
<reference evidence="2 3" key="1">
    <citation type="submission" date="2019-05" db="EMBL/GenBank/DDBJ databases">
        <title>Another draft genome of Portunus trituberculatus and its Hox gene families provides insights of decapod evolution.</title>
        <authorList>
            <person name="Jeong J.-H."/>
            <person name="Song I."/>
            <person name="Kim S."/>
            <person name="Choi T."/>
            <person name="Kim D."/>
            <person name="Ryu S."/>
            <person name="Kim W."/>
        </authorList>
    </citation>
    <scope>NUCLEOTIDE SEQUENCE [LARGE SCALE GENOMIC DNA]</scope>
    <source>
        <tissue evidence="2">Muscle</tissue>
    </source>
</reference>
<dbReference type="PROSITE" id="PS51257">
    <property type="entry name" value="PROKAR_LIPOPROTEIN"/>
    <property type="match status" value="1"/>
</dbReference>
<evidence type="ECO:0000256" key="1">
    <source>
        <dbReference type="SAM" id="MobiDB-lite"/>
    </source>
</evidence>